<accession>A0A7C8MQ22</accession>
<gene>
    <name evidence="1" type="ORF">BDV95DRAFT_381041</name>
</gene>
<protein>
    <submittedName>
        <fullName evidence="1">Uncharacterized protein</fullName>
    </submittedName>
</protein>
<dbReference type="AlphaFoldDB" id="A0A7C8MQ22"/>
<organism evidence="1 2">
    <name type="scientific">Massariosphaeria phaeospora</name>
    <dbReference type="NCBI Taxonomy" id="100035"/>
    <lineage>
        <taxon>Eukaryota</taxon>
        <taxon>Fungi</taxon>
        <taxon>Dikarya</taxon>
        <taxon>Ascomycota</taxon>
        <taxon>Pezizomycotina</taxon>
        <taxon>Dothideomycetes</taxon>
        <taxon>Pleosporomycetidae</taxon>
        <taxon>Pleosporales</taxon>
        <taxon>Pleosporales incertae sedis</taxon>
        <taxon>Massariosphaeria</taxon>
    </lineage>
</organism>
<dbReference type="Proteomes" id="UP000481861">
    <property type="component" value="Unassembled WGS sequence"/>
</dbReference>
<evidence type="ECO:0000313" key="2">
    <source>
        <dbReference type="Proteomes" id="UP000481861"/>
    </source>
</evidence>
<sequence>MCVETCVEVLKSAGSGSLNVMFQALLPNGSLCDLILRTPTAKSGCTYGAAWGAAMGSPFQGLVQSIRPSPQLWVPDVSQSTRPSVRAFLPQTVRTTCMRLTFPSQPLFAMRHGYIPSTSPVTGETNDEHTKYQLATAPRSKLFSDSKLATTWRLRIRHDNLGQW</sequence>
<name>A0A7C8MQ22_9PLEO</name>
<dbReference type="EMBL" id="JAADJZ010000009">
    <property type="protein sequence ID" value="KAF2872345.1"/>
    <property type="molecule type" value="Genomic_DNA"/>
</dbReference>
<keyword evidence="2" id="KW-1185">Reference proteome</keyword>
<proteinExistence type="predicted"/>
<reference evidence="1 2" key="1">
    <citation type="submission" date="2020-01" db="EMBL/GenBank/DDBJ databases">
        <authorList>
            <consortium name="DOE Joint Genome Institute"/>
            <person name="Haridas S."/>
            <person name="Albert R."/>
            <person name="Binder M."/>
            <person name="Bloem J."/>
            <person name="Labutti K."/>
            <person name="Salamov A."/>
            <person name="Andreopoulos B."/>
            <person name="Baker S.E."/>
            <person name="Barry K."/>
            <person name="Bills G."/>
            <person name="Bluhm B.H."/>
            <person name="Cannon C."/>
            <person name="Castanera R."/>
            <person name="Culley D.E."/>
            <person name="Daum C."/>
            <person name="Ezra D."/>
            <person name="Gonzalez J.B."/>
            <person name="Henrissat B."/>
            <person name="Kuo A."/>
            <person name="Liang C."/>
            <person name="Lipzen A."/>
            <person name="Lutzoni F."/>
            <person name="Magnuson J."/>
            <person name="Mondo S."/>
            <person name="Nolan M."/>
            <person name="Ohm R."/>
            <person name="Pangilinan J."/>
            <person name="Park H.-J.H."/>
            <person name="Ramirez L."/>
            <person name="Alfaro M."/>
            <person name="Sun H."/>
            <person name="Tritt A."/>
            <person name="Yoshinaga Y."/>
            <person name="Zwiers L.-H.L."/>
            <person name="Turgeon B.G."/>
            <person name="Goodwin S.B."/>
            <person name="Spatafora J.W."/>
            <person name="Crous P.W."/>
            <person name="Grigoriev I.V."/>
        </authorList>
    </citation>
    <scope>NUCLEOTIDE SEQUENCE [LARGE SCALE GENOMIC DNA]</scope>
    <source>
        <strain evidence="1 2">CBS 611.86</strain>
    </source>
</reference>
<evidence type="ECO:0000313" key="1">
    <source>
        <dbReference type="EMBL" id="KAF2872345.1"/>
    </source>
</evidence>
<comment type="caution">
    <text evidence="1">The sequence shown here is derived from an EMBL/GenBank/DDBJ whole genome shotgun (WGS) entry which is preliminary data.</text>
</comment>